<dbReference type="GO" id="GO:0008855">
    <property type="term" value="F:exodeoxyribonuclease VII activity"/>
    <property type="evidence" value="ECO:0007669"/>
    <property type="project" value="UniProtKB-UniRule"/>
</dbReference>
<dbReference type="EMBL" id="CP002400">
    <property type="protein sequence ID" value="ADU26762.1"/>
    <property type="molecule type" value="Genomic_DNA"/>
</dbReference>
<comment type="subunit">
    <text evidence="6">Heterooligomer composed of large and small subunits.</text>
</comment>
<feature type="region of interest" description="Disordered" evidence="7">
    <location>
        <begin position="60"/>
        <end position="79"/>
    </location>
</feature>
<dbReference type="InterPro" id="IPR003761">
    <property type="entry name" value="Exonuc_VII_S"/>
</dbReference>
<dbReference type="AlphaFoldDB" id="E6U5K3"/>
<organism evidence="8 9">
    <name type="scientific">Ethanoligenens harbinense (strain DSM 18485 / JCM 12961 / CGMCC 1.5033 / YUAN-3)</name>
    <dbReference type="NCBI Taxonomy" id="663278"/>
    <lineage>
        <taxon>Bacteria</taxon>
        <taxon>Bacillati</taxon>
        <taxon>Bacillota</taxon>
        <taxon>Clostridia</taxon>
        <taxon>Eubacteriales</taxon>
        <taxon>Oscillospiraceae</taxon>
        <taxon>Ethanoligenens</taxon>
    </lineage>
</organism>
<dbReference type="Proteomes" id="UP000001551">
    <property type="component" value="Chromosome"/>
</dbReference>
<dbReference type="KEGG" id="eha:Ethha_1211"/>
<evidence type="ECO:0000256" key="4">
    <source>
        <dbReference type="ARBA" id="ARBA00022801"/>
    </source>
</evidence>
<comment type="subcellular location">
    <subcellularLocation>
        <location evidence="6">Cytoplasm</location>
    </subcellularLocation>
</comment>
<dbReference type="GO" id="GO:0006308">
    <property type="term" value="P:DNA catabolic process"/>
    <property type="evidence" value="ECO:0007669"/>
    <property type="project" value="UniProtKB-UniRule"/>
</dbReference>
<dbReference type="PANTHER" id="PTHR34137:SF1">
    <property type="entry name" value="EXODEOXYRIBONUCLEASE 7 SMALL SUBUNIT"/>
    <property type="match status" value="1"/>
</dbReference>
<evidence type="ECO:0000256" key="6">
    <source>
        <dbReference type="HAMAP-Rule" id="MF_00337"/>
    </source>
</evidence>
<dbReference type="PANTHER" id="PTHR34137">
    <property type="entry name" value="EXODEOXYRIBONUCLEASE 7 SMALL SUBUNIT"/>
    <property type="match status" value="1"/>
</dbReference>
<comment type="similarity">
    <text evidence="1 6">Belongs to the XseB family.</text>
</comment>
<dbReference type="HAMAP" id="MF_00337">
    <property type="entry name" value="Exonuc_7_S"/>
    <property type="match status" value="1"/>
</dbReference>
<dbReference type="Gene3D" id="1.10.287.1040">
    <property type="entry name" value="Exonuclease VII, small subunit"/>
    <property type="match status" value="1"/>
</dbReference>
<name>E6U5K3_ETHHY</name>
<evidence type="ECO:0000256" key="2">
    <source>
        <dbReference type="ARBA" id="ARBA00022490"/>
    </source>
</evidence>
<gene>
    <name evidence="6" type="primary">xseB</name>
    <name evidence="8" type="ordered locus">Ethha_1211</name>
</gene>
<evidence type="ECO:0000256" key="3">
    <source>
        <dbReference type="ARBA" id="ARBA00022722"/>
    </source>
</evidence>
<reference evidence="8 9" key="1">
    <citation type="submission" date="2010-12" db="EMBL/GenBank/DDBJ databases">
        <title>Complete sequence of Ethanoligenens harbinense YUAN-3.</title>
        <authorList>
            <person name="Lucas S."/>
            <person name="Copeland A."/>
            <person name="Lapidus A."/>
            <person name="Cheng J.-F."/>
            <person name="Bruce D."/>
            <person name="Goodwin L."/>
            <person name="Pitluck S."/>
            <person name="Chertkov O."/>
            <person name="Misra M."/>
            <person name="Detter J.C."/>
            <person name="Han C."/>
            <person name="Tapia R."/>
            <person name="Land M."/>
            <person name="Hauser L."/>
            <person name="Jeffries C."/>
            <person name="Kyrpides N."/>
            <person name="Ivanova N."/>
            <person name="Mikhailova N."/>
            <person name="Wang A."/>
            <person name="Mouttaki H."/>
            <person name="He Z."/>
            <person name="Zhou J."/>
            <person name="Hemme C.L."/>
            <person name="Woyke T."/>
        </authorList>
    </citation>
    <scope>NUCLEOTIDE SEQUENCE [LARGE SCALE GENOMIC DNA]</scope>
    <source>
        <strain evidence="9">DSM 18485 / JCM 12961 / CGMCC 1.5033 / YUAN-3</strain>
    </source>
</reference>
<dbReference type="GO" id="GO:0009318">
    <property type="term" value="C:exodeoxyribonuclease VII complex"/>
    <property type="evidence" value="ECO:0007669"/>
    <property type="project" value="UniProtKB-UniRule"/>
</dbReference>
<evidence type="ECO:0000256" key="1">
    <source>
        <dbReference type="ARBA" id="ARBA00009998"/>
    </source>
</evidence>
<dbReference type="GO" id="GO:0005829">
    <property type="term" value="C:cytosol"/>
    <property type="evidence" value="ECO:0007669"/>
    <property type="project" value="TreeGrafter"/>
</dbReference>
<keyword evidence="4 6" id="KW-0378">Hydrolase</keyword>
<dbReference type="eggNOG" id="COG1722">
    <property type="taxonomic scope" value="Bacteria"/>
</dbReference>
<dbReference type="EC" id="3.1.11.6" evidence="6"/>
<keyword evidence="9" id="KW-1185">Reference proteome</keyword>
<keyword evidence="3 6" id="KW-0540">Nuclease</keyword>
<evidence type="ECO:0000313" key="9">
    <source>
        <dbReference type="Proteomes" id="UP000001551"/>
    </source>
</evidence>
<proteinExistence type="inferred from homology"/>
<evidence type="ECO:0000256" key="5">
    <source>
        <dbReference type="ARBA" id="ARBA00022839"/>
    </source>
</evidence>
<dbReference type="Pfam" id="PF02609">
    <property type="entry name" value="Exonuc_VII_S"/>
    <property type="match status" value="1"/>
</dbReference>
<evidence type="ECO:0000256" key="7">
    <source>
        <dbReference type="SAM" id="MobiDB-lite"/>
    </source>
</evidence>
<dbReference type="NCBIfam" id="TIGR01280">
    <property type="entry name" value="xseB"/>
    <property type="match status" value="1"/>
</dbReference>
<feature type="compositionally biased region" description="Polar residues" evidence="7">
    <location>
        <begin position="70"/>
        <end position="79"/>
    </location>
</feature>
<accession>E6U5K3</accession>
<dbReference type="InterPro" id="IPR037004">
    <property type="entry name" value="Exonuc_VII_ssu_sf"/>
</dbReference>
<dbReference type="SUPFAM" id="SSF116842">
    <property type="entry name" value="XseB-like"/>
    <property type="match status" value="1"/>
</dbReference>
<dbReference type="HOGENOM" id="CLU_145918_0_3_9"/>
<evidence type="ECO:0000313" key="8">
    <source>
        <dbReference type="EMBL" id="ADU26762.1"/>
    </source>
</evidence>
<protein>
    <recommendedName>
        <fullName evidence="6">Exodeoxyribonuclease 7 small subunit</fullName>
        <ecNumber evidence="6">3.1.11.6</ecNumber>
    </recommendedName>
    <alternativeName>
        <fullName evidence="6">Exodeoxyribonuclease VII small subunit</fullName>
        <shortName evidence="6">Exonuclease VII small subunit</shortName>
    </alternativeName>
</protein>
<keyword evidence="2 6" id="KW-0963">Cytoplasm</keyword>
<sequence>MKKEMEKEPTFEEAMAQLEQIVDRLESGEETLDGSIRLFETGARLSALLDRKLSKAEQKIASLSVPGGQPTMQESPKDE</sequence>
<comment type="function">
    <text evidence="6">Bidirectionally degrades single-stranded DNA into large acid-insoluble oligonucleotides, which are then degraded further into small acid-soluble oligonucleotides.</text>
</comment>
<keyword evidence="5 6" id="KW-0269">Exonuclease</keyword>
<comment type="catalytic activity">
    <reaction evidence="6">
        <text>Exonucleolytic cleavage in either 5'- to 3'- or 3'- to 5'-direction to yield nucleoside 5'-phosphates.</text>
        <dbReference type="EC" id="3.1.11.6"/>
    </reaction>
</comment>
<dbReference type="STRING" id="663278.Ethha_1211"/>